<evidence type="ECO:0000256" key="4">
    <source>
        <dbReference type="ARBA" id="ARBA00022692"/>
    </source>
</evidence>
<evidence type="ECO:0000256" key="10">
    <source>
        <dbReference type="ARBA" id="ARBA00032768"/>
    </source>
</evidence>
<evidence type="ECO:0000256" key="2">
    <source>
        <dbReference type="ARBA" id="ARBA00008820"/>
    </source>
</evidence>
<evidence type="ECO:0000256" key="6">
    <source>
        <dbReference type="ARBA" id="ARBA00022836"/>
    </source>
</evidence>
<dbReference type="Pfam" id="PF02605">
    <property type="entry name" value="PsaL"/>
    <property type="match status" value="1"/>
</dbReference>
<feature type="domain" description="Photosystem I PsaL reaction centre subunit XI" evidence="13">
    <location>
        <begin position="342"/>
        <end position="493"/>
    </location>
</feature>
<keyword evidence="9 12" id="KW-0472">Membrane</keyword>
<evidence type="ECO:0000256" key="9">
    <source>
        <dbReference type="ARBA" id="ARBA00023136"/>
    </source>
</evidence>
<dbReference type="GO" id="GO:0019787">
    <property type="term" value="F:ubiquitin-like protein transferase activity"/>
    <property type="evidence" value="ECO:0007669"/>
    <property type="project" value="InterPro"/>
</dbReference>
<evidence type="ECO:0000256" key="11">
    <source>
        <dbReference type="ARBA" id="ARBA00070554"/>
    </source>
</evidence>
<evidence type="ECO:0000256" key="12">
    <source>
        <dbReference type="SAM" id="Phobius"/>
    </source>
</evidence>
<evidence type="ECO:0000259" key="13">
    <source>
        <dbReference type="Pfam" id="PF02605"/>
    </source>
</evidence>
<evidence type="ECO:0000256" key="7">
    <source>
        <dbReference type="ARBA" id="ARBA00022989"/>
    </source>
</evidence>
<comment type="subcellular location">
    <subcellularLocation>
        <location evidence="1">Membrane</location>
        <topology evidence="1">Multi-pass membrane protein</topology>
    </subcellularLocation>
</comment>
<dbReference type="InterPro" id="IPR036592">
    <property type="entry name" value="PSI_PsaL_sf"/>
</dbReference>
<keyword evidence="6" id="KW-0603">Photosystem I</keyword>
<dbReference type="PANTHER" id="PTHR34803:SF2">
    <property type="entry name" value="PHOTOSYSTEM I REACTION CENTER SUBUNIT XI, CHLOROPLASTIC"/>
    <property type="match status" value="1"/>
</dbReference>
<accession>A0AAD1ZVS3</accession>
<dbReference type="Proteomes" id="UP000834106">
    <property type="component" value="Chromosome 14"/>
</dbReference>
<organism evidence="14 15">
    <name type="scientific">Fraxinus pennsylvanica</name>
    <dbReference type="NCBI Taxonomy" id="56036"/>
    <lineage>
        <taxon>Eukaryota</taxon>
        <taxon>Viridiplantae</taxon>
        <taxon>Streptophyta</taxon>
        <taxon>Embryophyta</taxon>
        <taxon>Tracheophyta</taxon>
        <taxon>Spermatophyta</taxon>
        <taxon>Magnoliopsida</taxon>
        <taxon>eudicotyledons</taxon>
        <taxon>Gunneridae</taxon>
        <taxon>Pentapetalae</taxon>
        <taxon>asterids</taxon>
        <taxon>lamiids</taxon>
        <taxon>Lamiales</taxon>
        <taxon>Oleaceae</taxon>
        <taxon>Oleeae</taxon>
        <taxon>Fraxinus</taxon>
    </lineage>
</organism>
<evidence type="ECO:0000313" key="14">
    <source>
        <dbReference type="EMBL" id="CAI9776567.1"/>
    </source>
</evidence>
<protein>
    <recommendedName>
        <fullName evidence="11">Photosystem I reaction center subunit XI, chloroplastic</fullName>
    </recommendedName>
    <alternativeName>
        <fullName evidence="10">PSI subunit V</fullName>
    </alternativeName>
</protein>
<dbReference type="EMBL" id="OU503049">
    <property type="protein sequence ID" value="CAI9776567.1"/>
    <property type="molecule type" value="Genomic_DNA"/>
</dbReference>
<keyword evidence="8" id="KW-0072">Autophagy</keyword>
<comment type="similarity">
    <text evidence="2">Belongs to the PsaL family.</text>
</comment>
<reference evidence="14" key="1">
    <citation type="submission" date="2023-05" db="EMBL/GenBank/DDBJ databases">
        <authorList>
            <person name="Huff M."/>
        </authorList>
    </citation>
    <scope>NUCLEOTIDE SEQUENCE</scope>
</reference>
<gene>
    <name evidence="14" type="ORF">FPE_LOCUS23997</name>
</gene>
<dbReference type="GO" id="GO:0006914">
    <property type="term" value="P:autophagy"/>
    <property type="evidence" value="ECO:0007669"/>
    <property type="project" value="UniProtKB-KW"/>
</dbReference>
<sequence length="500" mass="55312">MASININVSSLDGTLSAAEFKIAACAFSELWKKFNSALPQWSWIPSSKRLGIPFNHVEGYLSMENVILPGFDQEDHHKGDQIEKEEYSCSNVDEFIDDAILVENYCHEVNHYDFHVVYSTSYMVPVLYFRAYRSDGQTLVLDEIEKDIPLNSGKMLRESKWTFITQEEHPQLNRPWYTLHPCGTSDWMKLLLTNEASIAQDGVATEKYLVSWFSVVGQVFGLKIPFEMLDNIDEISPGLLAVQTKHAKNSLVSISSLQWRFNTTFALNPKSCTPFMVFSRAYMATAASTMASQLKSNFASSLTRGLVTPKGISGAPLRVLPSGRKSCFTIKAVQSEKPTYQVIQPINGDPFIGSLETPVTSSPLIAWYLSNLPAYRTAVNPLLRGIEVGLAHGFLLVGPFVKTGPLRNTPYAGGAGSLAAAGLVVILSLCLTIYGISSFKEGEPSTAPSLTLTGRKKEPDQLQTAEGWAKFTGGFFFGGISGVTWAYFLLYVLDLPYYFK</sequence>
<evidence type="ECO:0000256" key="5">
    <source>
        <dbReference type="ARBA" id="ARBA00022786"/>
    </source>
</evidence>
<dbReference type="Pfam" id="PF03987">
    <property type="entry name" value="Autophagy_act_C"/>
    <property type="match status" value="1"/>
</dbReference>
<dbReference type="GO" id="GO:0009538">
    <property type="term" value="C:photosystem I reaction center"/>
    <property type="evidence" value="ECO:0007669"/>
    <property type="project" value="InterPro"/>
</dbReference>
<feature type="transmembrane region" description="Helical" evidence="12">
    <location>
        <begin position="382"/>
        <end position="401"/>
    </location>
</feature>
<feature type="transmembrane region" description="Helical" evidence="12">
    <location>
        <begin position="475"/>
        <end position="493"/>
    </location>
</feature>
<dbReference type="GO" id="GO:0015979">
    <property type="term" value="P:photosynthesis"/>
    <property type="evidence" value="ECO:0007669"/>
    <property type="project" value="UniProtKB-KW"/>
</dbReference>
<keyword evidence="3" id="KW-0602">Photosynthesis</keyword>
<evidence type="ECO:0000256" key="1">
    <source>
        <dbReference type="ARBA" id="ARBA00004141"/>
    </source>
</evidence>
<dbReference type="InterPro" id="IPR003757">
    <property type="entry name" value="PSI_PsaL"/>
</dbReference>
<dbReference type="InterPro" id="IPR007135">
    <property type="entry name" value="Atg3/Atg10"/>
</dbReference>
<dbReference type="SUPFAM" id="SSF81568">
    <property type="entry name" value="Photosystem I reaction center subunit XI, PsaL"/>
    <property type="match status" value="1"/>
</dbReference>
<feature type="transmembrane region" description="Helical" evidence="12">
    <location>
        <begin position="413"/>
        <end position="436"/>
    </location>
</feature>
<keyword evidence="7 12" id="KW-1133">Transmembrane helix</keyword>
<dbReference type="Gene3D" id="3.30.1460.50">
    <property type="match status" value="1"/>
</dbReference>
<name>A0AAD1ZVS3_9LAMI</name>
<proteinExistence type="inferred from homology"/>
<dbReference type="Gene3D" id="1.20.1240.10">
    <property type="entry name" value="Photosystem I PsaL, reaction centre subunit XI"/>
    <property type="match status" value="1"/>
</dbReference>
<evidence type="ECO:0000256" key="3">
    <source>
        <dbReference type="ARBA" id="ARBA00022531"/>
    </source>
</evidence>
<dbReference type="FunFam" id="1.20.1240.10:FF:000001">
    <property type="entry name" value="Photosystem I reaction center subunit XI"/>
    <property type="match status" value="1"/>
</dbReference>
<dbReference type="GO" id="GO:0009535">
    <property type="term" value="C:chloroplast thylakoid membrane"/>
    <property type="evidence" value="ECO:0007669"/>
    <property type="project" value="TreeGrafter"/>
</dbReference>
<evidence type="ECO:0000256" key="8">
    <source>
        <dbReference type="ARBA" id="ARBA00023006"/>
    </source>
</evidence>
<dbReference type="AlphaFoldDB" id="A0AAD1ZVS3"/>
<dbReference type="PANTHER" id="PTHR34803">
    <property type="entry name" value="PHOTOSYSTEM I REACTION CENTER SUBUNIT XI, CHLOROPLASTIC"/>
    <property type="match status" value="1"/>
</dbReference>
<keyword evidence="4 12" id="KW-0812">Transmembrane</keyword>
<keyword evidence="15" id="KW-1185">Reference proteome</keyword>
<keyword evidence="5" id="KW-0833">Ubl conjugation pathway</keyword>
<evidence type="ECO:0000313" key="15">
    <source>
        <dbReference type="Proteomes" id="UP000834106"/>
    </source>
</evidence>
<dbReference type="InterPro" id="IPR022980">
    <property type="entry name" value="PSI_suXI"/>
</dbReference>